<dbReference type="GO" id="GO:0036064">
    <property type="term" value="C:ciliary basal body"/>
    <property type="evidence" value="ECO:0007669"/>
    <property type="project" value="TreeGrafter"/>
</dbReference>
<keyword evidence="1" id="KW-0175">Coiled coil</keyword>
<dbReference type="Pfam" id="PF21007">
    <property type="entry name" value="FBF1"/>
    <property type="match status" value="1"/>
</dbReference>
<dbReference type="Proteomes" id="UP000010556">
    <property type="component" value="Unassembled WGS sequence"/>
</dbReference>
<feature type="domain" description="Fas-binding factor 1 C-terminal" evidence="2">
    <location>
        <begin position="1"/>
        <end position="111"/>
    </location>
</feature>
<sequence length="214" mass="24399">MEREELERAKSALLEEQKAVMRQCGEERRRLAAEWAEFFTQQKLSKERAEREAEWALQVDAQREGTLIRLAKEQAELKTRARELRAKEDQLAAEREALEREREELRQEKERERLSLAQQRLQLDHVRQDLPSGPVAPLAQAQGLAASGPSAIMAPAPANPQGIQPSATPGPSLRHTKLVLLQHTAEEDQDFLENEQFFLETLKKASYNMTSHSA</sequence>
<proteinExistence type="predicted"/>
<dbReference type="GO" id="GO:0097539">
    <property type="term" value="C:ciliary transition fiber"/>
    <property type="evidence" value="ECO:0007669"/>
    <property type="project" value="InterPro"/>
</dbReference>
<dbReference type="EMBL" id="KB102164">
    <property type="protein sequence ID" value="ELK35756.1"/>
    <property type="molecule type" value="Genomic_DNA"/>
</dbReference>
<dbReference type="PANTHER" id="PTHR33689">
    <property type="entry name" value="FAS-BINDING FACTOR 1"/>
    <property type="match status" value="1"/>
</dbReference>
<evidence type="ECO:0000259" key="2">
    <source>
        <dbReference type="Pfam" id="PF21007"/>
    </source>
</evidence>
<dbReference type="GO" id="GO:0090162">
    <property type="term" value="P:establishment of epithelial cell polarity"/>
    <property type="evidence" value="ECO:0007669"/>
    <property type="project" value="InterPro"/>
</dbReference>
<dbReference type="AlphaFoldDB" id="L5MBJ1"/>
<keyword evidence="4" id="KW-1185">Reference proteome</keyword>
<name>L5MBJ1_MYODS</name>
<dbReference type="GO" id="GO:0005814">
    <property type="term" value="C:centriole"/>
    <property type="evidence" value="ECO:0007669"/>
    <property type="project" value="TreeGrafter"/>
</dbReference>
<protein>
    <submittedName>
        <fullName evidence="3">Fas-binding factor 1</fullName>
    </submittedName>
</protein>
<evidence type="ECO:0000256" key="1">
    <source>
        <dbReference type="SAM" id="Coils"/>
    </source>
</evidence>
<feature type="coiled-coil region" evidence="1">
    <location>
        <begin position="3"/>
        <end position="34"/>
    </location>
</feature>
<dbReference type="InterPro" id="IPR033561">
    <property type="entry name" value="FBF1"/>
</dbReference>
<dbReference type="GO" id="GO:0060271">
    <property type="term" value="P:cilium assembly"/>
    <property type="evidence" value="ECO:0007669"/>
    <property type="project" value="InterPro"/>
</dbReference>
<accession>L5MBJ1</accession>
<feature type="coiled-coil region" evidence="1">
    <location>
        <begin position="67"/>
        <end position="122"/>
    </location>
</feature>
<evidence type="ECO:0000313" key="3">
    <source>
        <dbReference type="EMBL" id="ELK35756.1"/>
    </source>
</evidence>
<evidence type="ECO:0000313" key="4">
    <source>
        <dbReference type="Proteomes" id="UP000010556"/>
    </source>
</evidence>
<dbReference type="PANTHER" id="PTHR33689:SF1">
    <property type="entry name" value="FAS-BINDING FACTOR 1"/>
    <property type="match status" value="1"/>
</dbReference>
<organism evidence="3 4">
    <name type="scientific">Myotis davidii</name>
    <name type="common">David's myotis</name>
    <dbReference type="NCBI Taxonomy" id="225400"/>
    <lineage>
        <taxon>Eukaryota</taxon>
        <taxon>Metazoa</taxon>
        <taxon>Chordata</taxon>
        <taxon>Craniata</taxon>
        <taxon>Vertebrata</taxon>
        <taxon>Euteleostomi</taxon>
        <taxon>Mammalia</taxon>
        <taxon>Eutheria</taxon>
        <taxon>Laurasiatheria</taxon>
        <taxon>Chiroptera</taxon>
        <taxon>Yangochiroptera</taxon>
        <taxon>Vespertilionidae</taxon>
        <taxon>Myotis</taxon>
    </lineage>
</organism>
<gene>
    <name evidence="3" type="ORF">MDA_GLEAN10013634</name>
</gene>
<dbReference type="InterPro" id="IPR049390">
    <property type="entry name" value="FBF1_C"/>
</dbReference>
<reference evidence="4" key="1">
    <citation type="journal article" date="2013" name="Science">
        <title>Comparative analysis of bat genomes provides insight into the evolution of flight and immunity.</title>
        <authorList>
            <person name="Zhang G."/>
            <person name="Cowled C."/>
            <person name="Shi Z."/>
            <person name="Huang Z."/>
            <person name="Bishop-Lilly K.A."/>
            <person name="Fang X."/>
            <person name="Wynne J.W."/>
            <person name="Xiong Z."/>
            <person name="Baker M.L."/>
            <person name="Zhao W."/>
            <person name="Tachedjian M."/>
            <person name="Zhu Y."/>
            <person name="Zhou P."/>
            <person name="Jiang X."/>
            <person name="Ng J."/>
            <person name="Yang L."/>
            <person name="Wu L."/>
            <person name="Xiao J."/>
            <person name="Feng Y."/>
            <person name="Chen Y."/>
            <person name="Sun X."/>
            <person name="Zhang Y."/>
            <person name="Marsh G.A."/>
            <person name="Crameri G."/>
            <person name="Broder C.C."/>
            <person name="Frey K.G."/>
            <person name="Wang L.F."/>
            <person name="Wang J."/>
        </authorList>
    </citation>
    <scope>NUCLEOTIDE SEQUENCE [LARGE SCALE GENOMIC DNA]</scope>
</reference>